<reference evidence="2" key="1">
    <citation type="submission" date="2022-07" db="EMBL/GenBank/DDBJ databases">
        <title>Chromosome-level genome of Muraenolepis orangiensis.</title>
        <authorList>
            <person name="Kim J."/>
        </authorList>
    </citation>
    <scope>NUCLEOTIDE SEQUENCE</scope>
    <source>
        <strain evidence="2">KU_S4_2022</strain>
        <tissue evidence="2">Muscle</tissue>
    </source>
</reference>
<gene>
    <name evidence="2" type="ORF">NHX12_024460</name>
</gene>
<feature type="non-terminal residue" evidence="2">
    <location>
        <position position="144"/>
    </location>
</feature>
<dbReference type="OrthoDB" id="9939684at2759"/>
<proteinExistence type="predicted"/>
<feature type="region of interest" description="Disordered" evidence="1">
    <location>
        <begin position="105"/>
        <end position="144"/>
    </location>
</feature>
<evidence type="ECO:0000313" key="3">
    <source>
        <dbReference type="Proteomes" id="UP001148018"/>
    </source>
</evidence>
<evidence type="ECO:0000313" key="2">
    <source>
        <dbReference type="EMBL" id="KAJ3607409.1"/>
    </source>
</evidence>
<organism evidence="2 3">
    <name type="scientific">Muraenolepis orangiensis</name>
    <name type="common">Patagonian moray cod</name>
    <dbReference type="NCBI Taxonomy" id="630683"/>
    <lineage>
        <taxon>Eukaryota</taxon>
        <taxon>Metazoa</taxon>
        <taxon>Chordata</taxon>
        <taxon>Craniata</taxon>
        <taxon>Vertebrata</taxon>
        <taxon>Euteleostomi</taxon>
        <taxon>Actinopterygii</taxon>
        <taxon>Neopterygii</taxon>
        <taxon>Teleostei</taxon>
        <taxon>Neoteleostei</taxon>
        <taxon>Acanthomorphata</taxon>
        <taxon>Zeiogadaria</taxon>
        <taxon>Gadariae</taxon>
        <taxon>Gadiformes</taxon>
        <taxon>Muraenolepidoidei</taxon>
        <taxon>Muraenolepididae</taxon>
        <taxon>Muraenolepis</taxon>
    </lineage>
</organism>
<dbReference type="Proteomes" id="UP001148018">
    <property type="component" value="Unassembled WGS sequence"/>
</dbReference>
<keyword evidence="3" id="KW-1185">Reference proteome</keyword>
<comment type="caution">
    <text evidence="2">The sequence shown here is derived from an EMBL/GenBank/DDBJ whole genome shotgun (WGS) entry which is preliminary data.</text>
</comment>
<name>A0A9Q0EIE2_9TELE</name>
<sequence length="144" mass="15442">MFSILSISLGICLLGVACMALYRRNTSHREKLRSQFTESGSPRDCSFAPPGVVSKPSPWLPYGLEDHKGSHPRTPLVKGGSGALPICPSPMVSPALSRALAKAKRFRSSSLSIRPAPQERSGGRTYCQTPPTSRGKHGLLDGAR</sequence>
<dbReference type="EMBL" id="JANIIK010000040">
    <property type="protein sequence ID" value="KAJ3607409.1"/>
    <property type="molecule type" value="Genomic_DNA"/>
</dbReference>
<dbReference type="AlphaFoldDB" id="A0A9Q0EIE2"/>
<evidence type="ECO:0000256" key="1">
    <source>
        <dbReference type="SAM" id="MobiDB-lite"/>
    </source>
</evidence>
<accession>A0A9Q0EIE2</accession>
<protein>
    <submittedName>
        <fullName evidence="2">Uncharacterized protein</fullName>
    </submittedName>
</protein>